<evidence type="ECO:0000256" key="8">
    <source>
        <dbReference type="ARBA" id="ARBA00023295"/>
    </source>
</evidence>
<evidence type="ECO:0000256" key="10">
    <source>
        <dbReference type="PROSITE-ProRule" id="PRU10061"/>
    </source>
</evidence>
<keyword evidence="6 12" id="KW-0378">Hydrolase</keyword>
<dbReference type="Gene3D" id="3.20.20.80">
    <property type="entry name" value="Glycosidases"/>
    <property type="match status" value="1"/>
</dbReference>
<evidence type="ECO:0000313" key="12">
    <source>
        <dbReference type="EMBL" id="KXP03709.1"/>
    </source>
</evidence>
<keyword evidence="9" id="KW-0624">Polysaccharide degradation</keyword>
<dbReference type="OrthoDB" id="9815836at2"/>
<dbReference type="InterPro" id="IPR031158">
    <property type="entry name" value="GH10_AS"/>
</dbReference>
<organism evidence="12">
    <name type="scientific">Tsukamurella pseudospumae</name>
    <dbReference type="NCBI Taxonomy" id="239498"/>
    <lineage>
        <taxon>Bacteria</taxon>
        <taxon>Bacillati</taxon>
        <taxon>Actinomycetota</taxon>
        <taxon>Actinomycetes</taxon>
        <taxon>Mycobacteriales</taxon>
        <taxon>Tsukamurellaceae</taxon>
        <taxon>Tsukamurella</taxon>
    </lineage>
</organism>
<gene>
    <name evidence="12" type="ORF">AXK60_18110</name>
</gene>
<evidence type="ECO:0000256" key="5">
    <source>
        <dbReference type="ARBA" id="ARBA00022729"/>
    </source>
</evidence>
<dbReference type="PROSITE" id="PS51760">
    <property type="entry name" value="GH10_2"/>
    <property type="match status" value="1"/>
</dbReference>
<evidence type="ECO:0000259" key="11">
    <source>
        <dbReference type="PROSITE" id="PS51760"/>
    </source>
</evidence>
<dbReference type="Proteomes" id="UP000070258">
    <property type="component" value="Unassembled WGS sequence"/>
</dbReference>
<evidence type="ECO:0000256" key="3">
    <source>
        <dbReference type="ARBA" id="ARBA00012590"/>
    </source>
</evidence>
<sequence length="379" mass="41751">MKRGRPCAILVGAAIAAACGTVEPGASPSNRAGPCDLAGPPPRDLAEGRTIGTAYRSVFADGDRCYAEIAGRDFGSLTTEIGTMTNTVAPTPGRFDFREADAVADAARRNHQDFQIHSLIWDPLDQQVWGIVPEYVRALPDAQRHRFMTDLVTKVVSRYAGRASTVTVVNEPFDQRGGLQHNAWWRSTSSDEYIVEAFRAARLAAPTMKLLLNEHSSETISDKSNALLALSKKLRDTTVEVNVDGKTERRPLLDGVGFQAHMLGGPDQQPRTEDMRANLKRFTDLGLDVRFTELDVRIPTKDGRAGAEDLQRQARVYATMAGLCRETARCTGITFWGFTDRHSWITDYPATFSGYGSANLLDADYRAKPAWDSLRSALR</sequence>
<comment type="catalytic activity">
    <reaction evidence="1">
        <text>Endohydrolysis of (1-&gt;4)-beta-D-xylosidic linkages in xylans.</text>
        <dbReference type="EC" id="3.2.1.8"/>
    </reaction>
</comment>
<feature type="active site" description="Nucleophile" evidence="10">
    <location>
        <position position="293"/>
    </location>
</feature>
<dbReference type="InterPro" id="IPR017853">
    <property type="entry name" value="GH"/>
</dbReference>
<keyword evidence="5" id="KW-0732">Signal</keyword>
<feature type="domain" description="GH10" evidence="11">
    <location>
        <begin position="45"/>
        <end position="377"/>
    </location>
</feature>
<evidence type="ECO:0000256" key="1">
    <source>
        <dbReference type="ARBA" id="ARBA00000681"/>
    </source>
</evidence>
<comment type="similarity">
    <text evidence="2">Belongs to the glycosyl hydrolase 10 (cellulase F) family.</text>
</comment>
<evidence type="ECO:0000256" key="4">
    <source>
        <dbReference type="ARBA" id="ARBA00022651"/>
    </source>
</evidence>
<accession>A0A137ZZY4</accession>
<evidence type="ECO:0000256" key="2">
    <source>
        <dbReference type="ARBA" id="ARBA00007495"/>
    </source>
</evidence>
<proteinExistence type="inferred from homology"/>
<reference evidence="12" key="1">
    <citation type="submission" date="2016-02" db="EMBL/GenBank/DDBJ databases">
        <authorList>
            <person name="Teng J.L."/>
            <person name="Yang Y."/>
            <person name="Huang Y."/>
            <person name="Guo F."/>
            <person name="Wei W."/>
            <person name="Chen J.H."/>
            <person name="Wong S.Y."/>
            <person name="Lau S.K."/>
            <person name="Woo P.C."/>
        </authorList>
    </citation>
    <scope>NUCLEOTIDE SEQUENCE</scope>
    <source>
        <strain evidence="12">JCM 15929</strain>
    </source>
</reference>
<dbReference type="GO" id="GO:0045493">
    <property type="term" value="P:xylan catabolic process"/>
    <property type="evidence" value="ECO:0007669"/>
    <property type="project" value="UniProtKB-KW"/>
</dbReference>
<dbReference type="InterPro" id="IPR001000">
    <property type="entry name" value="GH10_dom"/>
</dbReference>
<dbReference type="PROSITE" id="PS00591">
    <property type="entry name" value="GH10_1"/>
    <property type="match status" value="1"/>
</dbReference>
<dbReference type="InterPro" id="IPR044846">
    <property type="entry name" value="GH10"/>
</dbReference>
<keyword evidence="8" id="KW-0326">Glycosidase</keyword>
<dbReference type="Pfam" id="PF00331">
    <property type="entry name" value="Glyco_hydro_10"/>
    <property type="match status" value="1"/>
</dbReference>
<dbReference type="GO" id="GO:0031176">
    <property type="term" value="F:endo-1,4-beta-xylanase activity"/>
    <property type="evidence" value="ECO:0007669"/>
    <property type="project" value="UniProtKB-EC"/>
</dbReference>
<dbReference type="SUPFAM" id="SSF51445">
    <property type="entry name" value="(Trans)glycosidases"/>
    <property type="match status" value="1"/>
</dbReference>
<keyword evidence="7" id="KW-0119">Carbohydrate metabolism</keyword>
<evidence type="ECO:0000256" key="7">
    <source>
        <dbReference type="ARBA" id="ARBA00023277"/>
    </source>
</evidence>
<dbReference type="PANTHER" id="PTHR31490">
    <property type="entry name" value="GLYCOSYL HYDROLASE"/>
    <property type="match status" value="1"/>
</dbReference>
<dbReference type="RefSeq" id="WP_068574756.1">
    <property type="nucleotide sequence ID" value="NZ_LSRF01000058.1"/>
</dbReference>
<dbReference type="PROSITE" id="PS51257">
    <property type="entry name" value="PROKAR_LIPOPROTEIN"/>
    <property type="match status" value="1"/>
</dbReference>
<keyword evidence="4" id="KW-0858">Xylan degradation</keyword>
<dbReference type="EC" id="3.2.1.8" evidence="3"/>
<dbReference type="PANTHER" id="PTHR31490:SF88">
    <property type="entry name" value="BETA-XYLANASE"/>
    <property type="match status" value="1"/>
</dbReference>
<comment type="caution">
    <text evidence="12">The sequence shown here is derived from an EMBL/GenBank/DDBJ whole genome shotgun (WGS) entry which is preliminary data.</text>
</comment>
<dbReference type="SMART" id="SM00633">
    <property type="entry name" value="Glyco_10"/>
    <property type="match status" value="1"/>
</dbReference>
<dbReference type="AlphaFoldDB" id="A0A137ZZY4"/>
<evidence type="ECO:0000256" key="6">
    <source>
        <dbReference type="ARBA" id="ARBA00022801"/>
    </source>
</evidence>
<protein>
    <recommendedName>
        <fullName evidence="3">endo-1,4-beta-xylanase</fullName>
        <ecNumber evidence="3">3.2.1.8</ecNumber>
    </recommendedName>
</protein>
<dbReference type="EMBL" id="LSRF01000058">
    <property type="protein sequence ID" value="KXP03709.1"/>
    <property type="molecule type" value="Genomic_DNA"/>
</dbReference>
<evidence type="ECO:0000256" key="9">
    <source>
        <dbReference type="ARBA" id="ARBA00023326"/>
    </source>
</evidence>
<name>A0A137ZZY4_9ACTN</name>
<dbReference type="STRING" id="239498.AXK60_18110"/>